<dbReference type="GO" id="GO:0016791">
    <property type="term" value="F:phosphatase activity"/>
    <property type="evidence" value="ECO:0007669"/>
    <property type="project" value="TreeGrafter"/>
</dbReference>
<dbReference type="PROSITE" id="PS00175">
    <property type="entry name" value="PG_MUTASE"/>
    <property type="match status" value="1"/>
</dbReference>
<dbReference type="InterPro" id="IPR001345">
    <property type="entry name" value="PG/BPGM_mutase_AS"/>
</dbReference>
<dbReference type="CDD" id="cd07067">
    <property type="entry name" value="HP_PGM_like"/>
    <property type="match status" value="1"/>
</dbReference>
<reference evidence="4" key="1">
    <citation type="submission" date="2020-05" db="EMBL/GenBank/DDBJ databases">
        <authorList>
            <person name="Chiriac C."/>
            <person name="Salcher M."/>
            <person name="Ghai R."/>
            <person name="Kavagutti S V."/>
        </authorList>
    </citation>
    <scope>NUCLEOTIDE SEQUENCE</scope>
</reference>
<dbReference type="InterPro" id="IPR029033">
    <property type="entry name" value="His_PPase_superfam"/>
</dbReference>
<dbReference type="GO" id="GO:0005737">
    <property type="term" value="C:cytoplasm"/>
    <property type="evidence" value="ECO:0007669"/>
    <property type="project" value="TreeGrafter"/>
</dbReference>
<dbReference type="PANTHER" id="PTHR48100">
    <property type="entry name" value="BROAD-SPECIFICITY PHOSPHATASE YOR283W-RELATED"/>
    <property type="match status" value="1"/>
</dbReference>
<dbReference type="PANTHER" id="PTHR48100:SF1">
    <property type="entry name" value="HISTIDINE PHOSPHATASE FAMILY PROTEIN-RELATED"/>
    <property type="match status" value="1"/>
</dbReference>
<evidence type="ECO:0000256" key="2">
    <source>
        <dbReference type="ARBA" id="ARBA00023235"/>
    </source>
</evidence>
<dbReference type="Gene3D" id="3.40.50.1240">
    <property type="entry name" value="Phosphoglycerate mutase-like"/>
    <property type="match status" value="1"/>
</dbReference>
<evidence type="ECO:0000313" key="4">
    <source>
        <dbReference type="EMBL" id="CAB5056712.1"/>
    </source>
</evidence>
<dbReference type="EMBL" id="CAFBQH010000131">
    <property type="protein sequence ID" value="CAB5056712.1"/>
    <property type="molecule type" value="Genomic_DNA"/>
</dbReference>
<dbReference type="SMART" id="SM00855">
    <property type="entry name" value="PGAM"/>
    <property type="match status" value="1"/>
</dbReference>
<dbReference type="Pfam" id="PF00300">
    <property type="entry name" value="His_Phos_1"/>
    <property type="match status" value="1"/>
</dbReference>
<accession>A0A6J7TUD6</accession>
<dbReference type="SUPFAM" id="SSF53254">
    <property type="entry name" value="Phosphoglycerate mutase-like"/>
    <property type="match status" value="1"/>
</dbReference>
<evidence type="ECO:0000256" key="1">
    <source>
        <dbReference type="ARBA" id="ARBA00023152"/>
    </source>
</evidence>
<dbReference type="InterPro" id="IPR050275">
    <property type="entry name" value="PGM_Phosphatase"/>
</dbReference>
<dbReference type="AlphaFoldDB" id="A0A6J7TUD6"/>
<dbReference type="InterPro" id="IPR013078">
    <property type="entry name" value="His_Pase_superF_clade-1"/>
</dbReference>
<sequence>MLRHGQSEWNAQGRWQGQADIELTDVGVDQARAAAQKLGMFDAIVSSDLLRARTTATIIANSLGAGLMEPDVRLRETHVGEWQGLTQSQIERDWPGYLKSHQRPPGFESDESIVSRVTDALVDIATQFAGGEVLVVAHAGVIRVMRRSHKKVDSRIYNLGGCQFIVRPGSPSPIEIGDVVDLLEHDEQENMAPVVDFSENNDKSQEL</sequence>
<proteinExistence type="predicted"/>
<dbReference type="EMBL" id="CAETWZ010000149">
    <property type="protein sequence ID" value="CAB4368414.1"/>
    <property type="molecule type" value="Genomic_DNA"/>
</dbReference>
<keyword evidence="1" id="KW-0324">Glycolysis</keyword>
<gene>
    <name evidence="3" type="ORF">UFOPK4179_01215</name>
    <name evidence="4" type="ORF">UFOPK4293_01545</name>
</gene>
<keyword evidence="2" id="KW-0413">Isomerase</keyword>
<name>A0A6J7TUD6_9ZZZZ</name>
<evidence type="ECO:0000313" key="3">
    <source>
        <dbReference type="EMBL" id="CAB4368414.1"/>
    </source>
</evidence>
<protein>
    <submittedName>
        <fullName evidence="4">Unannotated protein</fullName>
    </submittedName>
</protein>
<organism evidence="4">
    <name type="scientific">freshwater metagenome</name>
    <dbReference type="NCBI Taxonomy" id="449393"/>
    <lineage>
        <taxon>unclassified sequences</taxon>
        <taxon>metagenomes</taxon>
        <taxon>ecological metagenomes</taxon>
    </lineage>
</organism>